<proteinExistence type="predicted"/>
<accession>A0A062ULI9</accession>
<reference evidence="2 3" key="1">
    <citation type="journal article" date="2014" name="Antonie Van Leeuwenhoek">
        <title>Hyphomonas beringensis sp. nov. and Hyphomonas chukchiensis sp. nov., isolated from surface seawater of the Bering Sea and Chukchi Sea.</title>
        <authorList>
            <person name="Li C."/>
            <person name="Lai Q."/>
            <person name="Li G."/>
            <person name="Dong C."/>
            <person name="Wang J."/>
            <person name="Liao Y."/>
            <person name="Shao Z."/>
        </authorList>
    </citation>
    <scope>NUCLEOTIDE SEQUENCE [LARGE SCALE GENOMIC DNA]</scope>
    <source>
        <strain evidence="2 3">25B14_1</strain>
    </source>
</reference>
<evidence type="ECO:0000259" key="1">
    <source>
        <dbReference type="Pfam" id="PF13788"/>
    </source>
</evidence>
<dbReference type="OrthoDB" id="8595425at2"/>
<keyword evidence="3" id="KW-1185">Reference proteome</keyword>
<name>A0A062ULI9_9PROT</name>
<dbReference type="AlphaFoldDB" id="A0A062ULI9"/>
<dbReference type="InterPro" id="IPR025438">
    <property type="entry name" value="DUF4180"/>
</dbReference>
<protein>
    <recommendedName>
        <fullName evidence="1">DUF4180 domain-containing protein</fullName>
    </recommendedName>
</protein>
<dbReference type="EMBL" id="AWFF01000002">
    <property type="protein sequence ID" value="KCZ57000.1"/>
    <property type="molecule type" value="Genomic_DNA"/>
</dbReference>
<dbReference type="Pfam" id="PF13788">
    <property type="entry name" value="DUF4180"/>
    <property type="match status" value="1"/>
</dbReference>
<gene>
    <name evidence="2" type="ORF">HY29_07600</name>
</gene>
<evidence type="ECO:0000313" key="3">
    <source>
        <dbReference type="Proteomes" id="UP000027037"/>
    </source>
</evidence>
<dbReference type="RefSeq" id="WP_034790799.1">
    <property type="nucleotide sequence ID" value="NZ_AWFF01000002.1"/>
</dbReference>
<evidence type="ECO:0000313" key="2">
    <source>
        <dbReference type="EMBL" id="KCZ57000.1"/>
    </source>
</evidence>
<dbReference type="PATRIC" id="fig|1280946.3.peg.313"/>
<organism evidence="2 3">
    <name type="scientific">Hyphomonas beringensis</name>
    <dbReference type="NCBI Taxonomy" id="1280946"/>
    <lineage>
        <taxon>Bacteria</taxon>
        <taxon>Pseudomonadati</taxon>
        <taxon>Pseudomonadota</taxon>
        <taxon>Alphaproteobacteria</taxon>
        <taxon>Hyphomonadales</taxon>
        <taxon>Hyphomonadaceae</taxon>
        <taxon>Hyphomonas</taxon>
    </lineage>
</organism>
<feature type="domain" description="DUF4180" evidence="1">
    <location>
        <begin position="8"/>
        <end position="117"/>
    </location>
</feature>
<sequence>MKIEQISGIRVAFVDTNGPPLKQEADALTLLGDMYGSEADWITIPAERLHPDMLDLSTRQFGLFLQKFMNYHARVAILGDTRAMAASSKPMADFIRESNRGQHVLFMPDRAALSARLAGA</sequence>
<dbReference type="eggNOG" id="ENOG5032Z57">
    <property type="taxonomic scope" value="Bacteria"/>
</dbReference>
<dbReference type="Proteomes" id="UP000027037">
    <property type="component" value="Unassembled WGS sequence"/>
</dbReference>
<comment type="caution">
    <text evidence="2">The sequence shown here is derived from an EMBL/GenBank/DDBJ whole genome shotgun (WGS) entry which is preliminary data.</text>
</comment>